<evidence type="ECO:0000313" key="2">
    <source>
        <dbReference type="EMBL" id="KAL1502642.1"/>
    </source>
</evidence>
<proteinExistence type="predicted"/>
<protein>
    <submittedName>
        <fullName evidence="2">Uncharacterized protein</fullName>
    </submittedName>
</protein>
<dbReference type="Proteomes" id="UP001566132">
    <property type="component" value="Unassembled WGS sequence"/>
</dbReference>
<comment type="caution">
    <text evidence="2">The sequence shown here is derived from an EMBL/GenBank/DDBJ whole genome shotgun (WGS) entry which is preliminary data.</text>
</comment>
<accession>A0ABD1EV30</accession>
<organism evidence="2 3">
    <name type="scientific">Hypothenemus hampei</name>
    <name type="common">Coffee berry borer</name>
    <dbReference type="NCBI Taxonomy" id="57062"/>
    <lineage>
        <taxon>Eukaryota</taxon>
        <taxon>Metazoa</taxon>
        <taxon>Ecdysozoa</taxon>
        <taxon>Arthropoda</taxon>
        <taxon>Hexapoda</taxon>
        <taxon>Insecta</taxon>
        <taxon>Pterygota</taxon>
        <taxon>Neoptera</taxon>
        <taxon>Endopterygota</taxon>
        <taxon>Coleoptera</taxon>
        <taxon>Polyphaga</taxon>
        <taxon>Cucujiformia</taxon>
        <taxon>Curculionidae</taxon>
        <taxon>Scolytinae</taxon>
        <taxon>Hypothenemus</taxon>
    </lineage>
</organism>
<evidence type="ECO:0000313" key="3">
    <source>
        <dbReference type="Proteomes" id="UP001566132"/>
    </source>
</evidence>
<dbReference type="AlphaFoldDB" id="A0ABD1EV30"/>
<dbReference type="EMBL" id="JBDJPC010000005">
    <property type="protein sequence ID" value="KAL1502642.1"/>
    <property type="molecule type" value="Genomic_DNA"/>
</dbReference>
<reference evidence="2 3" key="1">
    <citation type="submission" date="2024-05" db="EMBL/GenBank/DDBJ databases">
        <title>Genetic variation in Jamaican populations of the coffee berry borer (Hypothenemus hampei).</title>
        <authorList>
            <person name="Errbii M."/>
            <person name="Myrie A."/>
        </authorList>
    </citation>
    <scope>NUCLEOTIDE SEQUENCE [LARGE SCALE GENOMIC DNA]</scope>
    <source>
        <strain evidence="2">JA-Hopewell-2020-01-JO</strain>
        <tissue evidence="2">Whole body</tissue>
    </source>
</reference>
<feature type="compositionally biased region" description="Basic residues" evidence="1">
    <location>
        <begin position="21"/>
        <end position="32"/>
    </location>
</feature>
<evidence type="ECO:0000256" key="1">
    <source>
        <dbReference type="SAM" id="MobiDB-lite"/>
    </source>
</evidence>
<name>A0ABD1EV30_HYPHA</name>
<keyword evidence="3" id="KW-1185">Reference proteome</keyword>
<gene>
    <name evidence="2" type="ORF">ABEB36_007756</name>
</gene>
<feature type="region of interest" description="Disordered" evidence="1">
    <location>
        <begin position="1"/>
        <end position="32"/>
    </location>
</feature>
<sequence>MTSEFLIPDKTQVPIGGSRKIPSHVKDRSRHHRDPIIHNTYKKELFPIRGDIEKYPARSARSESETQSVAKLVNTLKYDYTTGQAIQQHGRHNRKVGGNYDKQPLFWFLEGSSVQFSLVLEFDMLDLGPIYEWQTNYVNPFYN</sequence>